<name>A0A399QWI9_9PROT</name>
<dbReference type="SUPFAM" id="SSF47203">
    <property type="entry name" value="Acyl-CoA dehydrogenase C-terminal domain-like"/>
    <property type="match status" value="1"/>
</dbReference>
<evidence type="ECO:0000313" key="11">
    <source>
        <dbReference type="Proteomes" id="UP000265431"/>
    </source>
</evidence>
<comment type="cofactor">
    <cofactor evidence="1 6">
        <name>FAD</name>
        <dbReference type="ChEBI" id="CHEBI:57692"/>
    </cofactor>
</comment>
<comment type="similarity">
    <text evidence="2 6">Belongs to the acyl-CoA dehydrogenase family.</text>
</comment>
<evidence type="ECO:0000259" key="8">
    <source>
        <dbReference type="Pfam" id="PF02770"/>
    </source>
</evidence>
<dbReference type="InterPro" id="IPR006091">
    <property type="entry name" value="Acyl-CoA_Oxase/DH_mid-dom"/>
</dbReference>
<comment type="caution">
    <text evidence="10">The sequence shown here is derived from an EMBL/GenBank/DDBJ whole genome shotgun (WGS) entry which is preliminary data.</text>
</comment>
<dbReference type="PANTHER" id="PTHR43884">
    <property type="entry name" value="ACYL-COA DEHYDROGENASE"/>
    <property type="match status" value="1"/>
</dbReference>
<feature type="domain" description="Acyl-CoA dehydrogenase/oxidase C-terminal" evidence="7">
    <location>
        <begin position="239"/>
        <end position="356"/>
    </location>
</feature>
<evidence type="ECO:0000259" key="7">
    <source>
        <dbReference type="Pfam" id="PF00441"/>
    </source>
</evidence>
<feature type="domain" description="Acyl-CoA oxidase/dehydrogenase middle" evidence="8">
    <location>
        <begin position="122"/>
        <end position="215"/>
    </location>
</feature>
<proteinExistence type="inferred from homology"/>
<dbReference type="InterPro" id="IPR013786">
    <property type="entry name" value="AcylCoA_DH/ox_N"/>
</dbReference>
<evidence type="ECO:0000256" key="1">
    <source>
        <dbReference type="ARBA" id="ARBA00001974"/>
    </source>
</evidence>
<gene>
    <name evidence="10" type="ORF">D1224_03210</name>
</gene>
<keyword evidence="4 6" id="KW-0274">FAD</keyword>
<dbReference type="RefSeq" id="WP_119378487.1">
    <property type="nucleotide sequence ID" value="NZ_QWGB01000005.1"/>
</dbReference>
<dbReference type="SUPFAM" id="SSF56645">
    <property type="entry name" value="Acyl-CoA dehydrogenase NM domain-like"/>
    <property type="match status" value="1"/>
</dbReference>
<reference evidence="10 11" key="1">
    <citation type="submission" date="2018-08" db="EMBL/GenBank/DDBJ databases">
        <title>Henriciella mobilis sp. nov., isolated from seawater.</title>
        <authorList>
            <person name="Cheng H."/>
            <person name="Wu Y.-H."/>
            <person name="Xu X.-W."/>
            <person name="Guo L.-L."/>
        </authorList>
    </citation>
    <scope>NUCLEOTIDE SEQUENCE [LARGE SCALE GENOMIC DNA]</scope>
    <source>
        <strain evidence="10 11">CCUG66934</strain>
    </source>
</reference>
<organism evidence="10 11">
    <name type="scientific">Henriciella barbarensis</name>
    <dbReference type="NCBI Taxonomy" id="86342"/>
    <lineage>
        <taxon>Bacteria</taxon>
        <taxon>Pseudomonadati</taxon>
        <taxon>Pseudomonadota</taxon>
        <taxon>Alphaproteobacteria</taxon>
        <taxon>Hyphomonadales</taxon>
        <taxon>Hyphomonadaceae</taxon>
        <taxon>Henriciella</taxon>
    </lineage>
</organism>
<dbReference type="Proteomes" id="UP000265431">
    <property type="component" value="Unassembled WGS sequence"/>
</dbReference>
<dbReference type="OrthoDB" id="7328575at2"/>
<dbReference type="InterPro" id="IPR009100">
    <property type="entry name" value="AcylCoA_DH/oxidase_NM_dom_sf"/>
</dbReference>
<keyword evidence="11" id="KW-1185">Reference proteome</keyword>
<dbReference type="InterPro" id="IPR037069">
    <property type="entry name" value="AcylCoA_DH/ox_N_sf"/>
</dbReference>
<dbReference type="GO" id="GO:0003995">
    <property type="term" value="F:acyl-CoA dehydrogenase activity"/>
    <property type="evidence" value="ECO:0007669"/>
    <property type="project" value="TreeGrafter"/>
</dbReference>
<evidence type="ECO:0000256" key="6">
    <source>
        <dbReference type="RuleBase" id="RU362125"/>
    </source>
</evidence>
<dbReference type="InterPro" id="IPR046373">
    <property type="entry name" value="Acyl-CoA_Oxase/DH_mid-dom_sf"/>
</dbReference>
<evidence type="ECO:0000259" key="9">
    <source>
        <dbReference type="Pfam" id="PF02771"/>
    </source>
</evidence>
<dbReference type="GO" id="GO:0050660">
    <property type="term" value="F:flavin adenine dinucleotide binding"/>
    <property type="evidence" value="ECO:0007669"/>
    <property type="project" value="InterPro"/>
</dbReference>
<evidence type="ECO:0000256" key="2">
    <source>
        <dbReference type="ARBA" id="ARBA00009347"/>
    </source>
</evidence>
<accession>A0A399QWI9</accession>
<dbReference type="PANTHER" id="PTHR43884:SF20">
    <property type="entry name" value="ACYL-COA DEHYDROGENASE FADE28"/>
    <property type="match status" value="1"/>
</dbReference>
<dbReference type="CDD" id="cd00567">
    <property type="entry name" value="ACAD"/>
    <property type="match status" value="1"/>
</dbReference>
<keyword evidence="5 6" id="KW-0560">Oxidoreductase</keyword>
<dbReference type="Gene3D" id="1.20.140.10">
    <property type="entry name" value="Butyryl-CoA Dehydrogenase, subunit A, domain 3"/>
    <property type="match status" value="1"/>
</dbReference>
<keyword evidence="3 6" id="KW-0285">Flavoprotein</keyword>
<protein>
    <submittedName>
        <fullName evidence="10">Pimeloyl-CoA dehydrogenase small subunit</fullName>
    </submittedName>
</protein>
<dbReference type="AlphaFoldDB" id="A0A399QWI9"/>
<dbReference type="Gene3D" id="2.40.110.10">
    <property type="entry name" value="Butyryl-CoA Dehydrogenase, subunit A, domain 2"/>
    <property type="match status" value="1"/>
</dbReference>
<feature type="domain" description="Acyl-CoA dehydrogenase/oxidase N-terminal" evidence="9">
    <location>
        <begin position="6"/>
        <end position="118"/>
    </location>
</feature>
<dbReference type="InterPro" id="IPR009075">
    <property type="entry name" value="AcylCo_DH/oxidase_C"/>
</dbReference>
<evidence type="ECO:0000256" key="3">
    <source>
        <dbReference type="ARBA" id="ARBA00022630"/>
    </source>
</evidence>
<dbReference type="InterPro" id="IPR036250">
    <property type="entry name" value="AcylCo_DH-like_C"/>
</dbReference>
<evidence type="ECO:0000256" key="4">
    <source>
        <dbReference type="ARBA" id="ARBA00022827"/>
    </source>
</evidence>
<dbReference type="Gene3D" id="1.10.540.10">
    <property type="entry name" value="Acyl-CoA dehydrogenase/oxidase, N-terminal domain"/>
    <property type="match status" value="1"/>
</dbReference>
<evidence type="ECO:0000313" key="10">
    <source>
        <dbReference type="EMBL" id="RIJ23298.1"/>
    </source>
</evidence>
<dbReference type="Pfam" id="PF00441">
    <property type="entry name" value="Acyl-CoA_dh_1"/>
    <property type="match status" value="1"/>
</dbReference>
<evidence type="ECO:0000256" key="5">
    <source>
        <dbReference type="ARBA" id="ARBA00023002"/>
    </source>
</evidence>
<sequence length="385" mass="42586">MDFNFSDEQTMIRDSLARLLRDQYDFDTRRKVTGSEAGWRPEMWQQFAELGLLAAPFSEEDGGLGGGSIDSMVIMEEFGKALVVEPYVPTIVCAGGFLKHAGTPEQKSEHLEAIIGGERVFAFAYAEPRGRYDLNDLETTAKKDGDAYTLNGHKAVVVGAPWASHLIVTARTSGDRRDKDGISVFIVEKDAKGVTTRDYPTVDGRRASEVYFENVTVPAGNLIGEEGKALPLIERIVDEATVAVCAEAMGAMGVAHKQTVEYSKQRKQFGIAIGKFQVLQHRMVDMFMEHEQSISMTYMATLKLDEDEVTRKKAVSAAKVRIGQGGRFVGQEAIQIHGGMGMTDELAVGHYFKRLTMIDSEYGNVDFHMRRYSRLSGEDQAMAAE</sequence>
<dbReference type="Pfam" id="PF02771">
    <property type="entry name" value="Acyl-CoA_dh_N"/>
    <property type="match status" value="1"/>
</dbReference>
<dbReference type="EMBL" id="QWGB01000005">
    <property type="protein sequence ID" value="RIJ23298.1"/>
    <property type="molecule type" value="Genomic_DNA"/>
</dbReference>
<dbReference type="Pfam" id="PF02770">
    <property type="entry name" value="Acyl-CoA_dh_M"/>
    <property type="match status" value="1"/>
</dbReference>